<dbReference type="AlphaFoldDB" id="A0A9C6TCS1"/>
<dbReference type="PANTHER" id="PTHR33144:SF45">
    <property type="entry name" value="TRANSPOSASE TNP1_EN_SPM-LIKE DOMAIN-CONTAINING PROTEIN"/>
    <property type="match status" value="1"/>
</dbReference>
<gene>
    <name evidence="4" type="primary">LOC107478310</name>
</gene>
<feature type="compositionally biased region" description="Polar residues" evidence="2">
    <location>
        <begin position="287"/>
        <end position="296"/>
    </location>
</feature>
<reference evidence="3" key="1">
    <citation type="journal article" date="2016" name="Nat. Genet.">
        <title>The genome sequences of Arachis duranensis and Arachis ipaensis, the diploid ancestors of cultivated peanut.</title>
        <authorList>
            <person name="Bertioli D.J."/>
            <person name="Cannon S.B."/>
            <person name="Froenicke L."/>
            <person name="Huang G."/>
            <person name="Farmer A.D."/>
            <person name="Cannon E.K."/>
            <person name="Liu X."/>
            <person name="Gao D."/>
            <person name="Clevenger J."/>
            <person name="Dash S."/>
            <person name="Ren L."/>
            <person name="Moretzsohn M.C."/>
            <person name="Shirasawa K."/>
            <person name="Huang W."/>
            <person name="Vidigal B."/>
            <person name="Abernathy B."/>
            <person name="Chu Y."/>
            <person name="Niederhuth C.E."/>
            <person name="Umale P."/>
            <person name="Araujo A.C."/>
            <person name="Kozik A."/>
            <person name="Kim K.D."/>
            <person name="Burow M.D."/>
            <person name="Varshney R.K."/>
            <person name="Wang X."/>
            <person name="Zhang X."/>
            <person name="Barkley N."/>
            <person name="Guimaraes P.M."/>
            <person name="Isobe S."/>
            <person name="Guo B."/>
            <person name="Liao B."/>
            <person name="Stalker H.T."/>
            <person name="Schmitz R.J."/>
            <person name="Scheffler B.E."/>
            <person name="Leal-Bertioli S.C."/>
            <person name="Xun X."/>
            <person name="Jackson S.A."/>
            <person name="Michelmore R."/>
            <person name="Ozias-Akins P."/>
        </authorList>
    </citation>
    <scope>NUCLEOTIDE SEQUENCE [LARGE SCALE GENOMIC DNA]</scope>
    <source>
        <strain evidence="3">cv. V14167</strain>
    </source>
</reference>
<evidence type="ECO:0000256" key="2">
    <source>
        <dbReference type="SAM" id="MobiDB-lite"/>
    </source>
</evidence>
<organism evidence="3 4">
    <name type="scientific">Arachis duranensis</name>
    <name type="common">Wild peanut</name>
    <dbReference type="NCBI Taxonomy" id="130453"/>
    <lineage>
        <taxon>Eukaryota</taxon>
        <taxon>Viridiplantae</taxon>
        <taxon>Streptophyta</taxon>
        <taxon>Embryophyta</taxon>
        <taxon>Tracheophyta</taxon>
        <taxon>Spermatophyta</taxon>
        <taxon>Magnoliopsida</taxon>
        <taxon>eudicotyledons</taxon>
        <taxon>Gunneridae</taxon>
        <taxon>Pentapetalae</taxon>
        <taxon>rosids</taxon>
        <taxon>fabids</taxon>
        <taxon>Fabales</taxon>
        <taxon>Fabaceae</taxon>
        <taxon>Papilionoideae</taxon>
        <taxon>50 kb inversion clade</taxon>
        <taxon>dalbergioids sensu lato</taxon>
        <taxon>Dalbergieae</taxon>
        <taxon>Pterocarpus clade</taxon>
        <taxon>Arachis</taxon>
    </lineage>
</organism>
<dbReference type="PANTHER" id="PTHR33144">
    <property type="entry name" value="OS10G0409366 PROTEIN-RELATED"/>
    <property type="match status" value="1"/>
</dbReference>
<dbReference type="KEGG" id="adu:107478310"/>
<feature type="region of interest" description="Disordered" evidence="2">
    <location>
        <begin position="1"/>
        <end position="89"/>
    </location>
</feature>
<proteinExistence type="predicted"/>
<sequence>MARKGRFTRKPKVGPGCQQPQTAPPPVPPPASASHCDDSEILPDSGDSVPQTSRPFLPPRSVPRPAPQTSTTNIQNSEPSHVNSADNANDVDSVDQAADESFVDSRAQNRKGRKTTEFWEVRIIDSDGTMKPARLSVREAMERPNGRKIVLRFNKAKQAIGNEAGLLSGVLGLLGSDFGKFPICEESWRKITTKDKVYNECVKQIFHIDEDSEGLIKKNILKSMGKSWKETRLRLYNAYFEPTFTTEQNIENRPPGIDREHWRWFLDYRAKPETQEKCKKNAKNRSKQQYTHTGGSKSFARRIEEESEQQGRIVGRGELWIAVHKKKDGSYMNDEARAIGRSVKSKVTYVRILEFFAKLSIQAVEVWKLTLSVIANLPVMFIDFLNFDERIEEIEQQDESSRVLSQNDSIAQVFGKEKPGRVRGVGFGPTPSQLFGPNSHGPGNEVQLEKTQRKLLELQAELEGEKLKRKAMEDEAAADKKKMKAMESALIYLFQRQGEELPPDIAAGMSFVG</sequence>
<dbReference type="GeneID" id="107478310"/>
<evidence type="ECO:0000256" key="1">
    <source>
        <dbReference type="SAM" id="Coils"/>
    </source>
</evidence>
<dbReference type="RefSeq" id="XP_052114176.1">
    <property type="nucleotide sequence ID" value="XM_052258216.1"/>
</dbReference>
<feature type="compositionally biased region" description="Pro residues" evidence="2">
    <location>
        <begin position="22"/>
        <end position="31"/>
    </location>
</feature>
<feature type="compositionally biased region" description="Basic residues" evidence="2">
    <location>
        <begin position="1"/>
        <end position="12"/>
    </location>
</feature>
<evidence type="ECO:0000313" key="4">
    <source>
        <dbReference type="RefSeq" id="XP_052114176.1"/>
    </source>
</evidence>
<feature type="coiled-coil region" evidence="1">
    <location>
        <begin position="448"/>
        <end position="489"/>
    </location>
</feature>
<feature type="compositionally biased region" description="Pro residues" evidence="2">
    <location>
        <begin position="56"/>
        <end position="66"/>
    </location>
</feature>
<reference evidence="4" key="2">
    <citation type="submission" date="2025-08" db="UniProtKB">
        <authorList>
            <consortium name="RefSeq"/>
        </authorList>
    </citation>
    <scope>IDENTIFICATION</scope>
    <source>
        <tissue evidence="4">Whole plant</tissue>
    </source>
</reference>
<evidence type="ECO:0000313" key="3">
    <source>
        <dbReference type="Proteomes" id="UP000515211"/>
    </source>
</evidence>
<dbReference type="InterPro" id="IPR004252">
    <property type="entry name" value="Probable_transposase_24"/>
</dbReference>
<dbReference type="Proteomes" id="UP000515211">
    <property type="component" value="Chromosome 3"/>
</dbReference>
<feature type="compositionally biased region" description="Polar residues" evidence="2">
    <location>
        <begin position="67"/>
        <end position="87"/>
    </location>
</feature>
<keyword evidence="3" id="KW-1185">Reference proteome</keyword>
<dbReference type="Pfam" id="PF03004">
    <property type="entry name" value="Transposase_24"/>
    <property type="match status" value="1"/>
</dbReference>
<feature type="region of interest" description="Disordered" evidence="2">
    <location>
        <begin position="276"/>
        <end position="298"/>
    </location>
</feature>
<accession>A0A9C6TCS1</accession>
<keyword evidence="1" id="KW-0175">Coiled coil</keyword>
<protein>
    <submittedName>
        <fullName evidence="4">Uncharacterized protein LOC107478310</fullName>
    </submittedName>
</protein>
<name>A0A9C6TCS1_ARADU</name>